<sequence length="125" mass="14644">MDVILETYNNLLSVENHLIRGKHGKVLEQYTECIVHEHVNIQKKFCKWDEISKMTLESTQSTPYKTHLQDPSLQSSNLERHKAGKMREVYKYKDFVQFSNECAIIGVSSGMHTENKEHKNTEFDK</sequence>
<evidence type="ECO:0000256" key="1">
    <source>
        <dbReference type="SAM" id="MobiDB-lite"/>
    </source>
</evidence>
<accession>A6IU24</accession>
<reference evidence="3" key="1">
    <citation type="submission" date="2005-09" db="EMBL/GenBank/DDBJ databases">
        <authorList>
            <person name="Mural R.J."/>
            <person name="Li P.W."/>
            <person name="Adams M.D."/>
            <person name="Amanatides P.G."/>
            <person name="Baden-Tillson H."/>
            <person name="Barnstead M."/>
            <person name="Chin S.H."/>
            <person name="Dew I."/>
            <person name="Evans C.A."/>
            <person name="Ferriera S."/>
            <person name="Flanigan M."/>
            <person name="Fosler C."/>
            <person name="Glodek A."/>
            <person name="Gu Z."/>
            <person name="Holt R.A."/>
            <person name="Jennings D."/>
            <person name="Kraft C.L."/>
            <person name="Lu F."/>
            <person name="Nguyen T."/>
            <person name="Nusskern D.R."/>
            <person name="Pfannkoch C.M."/>
            <person name="Sitter C."/>
            <person name="Sutton G.G."/>
            <person name="Venter J.C."/>
            <person name="Wang Z."/>
            <person name="Woodage T."/>
            <person name="Zheng X.H."/>
            <person name="Zhong F."/>
        </authorList>
    </citation>
    <scope>NUCLEOTIDE SEQUENCE [LARGE SCALE GENOMIC DNA]</scope>
    <source>
        <strain>BN</strain>
        <strain evidence="3">Sprague-Dawley</strain>
    </source>
</reference>
<proteinExistence type="predicted"/>
<feature type="region of interest" description="Disordered" evidence="1">
    <location>
        <begin position="59"/>
        <end position="80"/>
    </location>
</feature>
<organism evidence="2 3">
    <name type="scientific">Rattus norvegicus</name>
    <name type="common">Rat</name>
    <dbReference type="NCBI Taxonomy" id="10116"/>
    <lineage>
        <taxon>Eukaryota</taxon>
        <taxon>Metazoa</taxon>
        <taxon>Chordata</taxon>
        <taxon>Craniata</taxon>
        <taxon>Vertebrata</taxon>
        <taxon>Euteleostomi</taxon>
        <taxon>Mammalia</taxon>
        <taxon>Eutheria</taxon>
        <taxon>Euarchontoglires</taxon>
        <taxon>Glires</taxon>
        <taxon>Rodentia</taxon>
        <taxon>Myomorpha</taxon>
        <taxon>Muroidea</taxon>
        <taxon>Muridae</taxon>
        <taxon>Murinae</taxon>
        <taxon>Rattus</taxon>
    </lineage>
</organism>
<feature type="non-terminal residue" evidence="2">
    <location>
        <position position="125"/>
    </location>
</feature>
<protein>
    <submittedName>
        <fullName evidence="2">RCG30938</fullName>
    </submittedName>
</protein>
<evidence type="ECO:0000313" key="2">
    <source>
        <dbReference type="EMBL" id="EDL81075.1"/>
    </source>
</evidence>
<gene>
    <name evidence="2" type="ORF">rCG_30938</name>
</gene>
<dbReference type="EMBL" id="CH473968">
    <property type="protein sequence ID" value="EDL81075.1"/>
    <property type="molecule type" value="Genomic_DNA"/>
</dbReference>
<dbReference type="Proteomes" id="UP000234681">
    <property type="component" value="Chromosome 5"/>
</dbReference>
<dbReference type="AlphaFoldDB" id="A6IU24"/>
<name>A6IU24_RAT</name>
<evidence type="ECO:0000313" key="3">
    <source>
        <dbReference type="Proteomes" id="UP000234681"/>
    </source>
</evidence>
<feature type="compositionally biased region" description="Polar residues" evidence="1">
    <location>
        <begin position="59"/>
        <end position="77"/>
    </location>
</feature>